<feature type="zinc finger region" description="C4-type" evidence="7">
    <location>
        <begin position="61"/>
        <end position="76"/>
    </location>
</feature>
<keyword evidence="3 7" id="KW-0863">Zinc-finger</keyword>
<dbReference type="HAMAP" id="MF_00017">
    <property type="entry name" value="RecR"/>
    <property type="match status" value="1"/>
</dbReference>
<keyword evidence="1 7" id="KW-0479">Metal-binding</keyword>
<dbReference type="Proteomes" id="UP000001366">
    <property type="component" value="Chromosome"/>
</dbReference>
<dbReference type="KEGG" id="pmx:PERMA_0532"/>
<evidence type="ECO:0000313" key="10">
    <source>
        <dbReference type="Proteomes" id="UP000001366"/>
    </source>
</evidence>
<dbReference type="Pfam" id="PF21176">
    <property type="entry name" value="RecR_HhH"/>
    <property type="match status" value="1"/>
</dbReference>
<evidence type="ECO:0000313" key="9">
    <source>
        <dbReference type="EMBL" id="ACO04563.1"/>
    </source>
</evidence>
<dbReference type="EMBL" id="CP001230">
    <property type="protein sequence ID" value="ACO04563.1"/>
    <property type="molecule type" value="Genomic_DNA"/>
</dbReference>
<dbReference type="InterPro" id="IPR034137">
    <property type="entry name" value="TOPRIM_RecR"/>
</dbReference>
<dbReference type="Pfam" id="PF13662">
    <property type="entry name" value="Toprim_4"/>
    <property type="match status" value="1"/>
</dbReference>
<gene>
    <name evidence="7 9" type="primary">recR</name>
    <name evidence="9" type="ordered locus">PERMA_0532</name>
</gene>
<dbReference type="PaxDb" id="123214-PERMA_0532"/>
<dbReference type="Gene3D" id="1.10.8.420">
    <property type="entry name" value="RecR Domain 1"/>
    <property type="match status" value="1"/>
</dbReference>
<reference evidence="9 10" key="1">
    <citation type="journal article" date="2009" name="J. Bacteriol.">
        <title>Complete and draft genome sequences of six members of the Aquificales.</title>
        <authorList>
            <person name="Reysenbach A.L."/>
            <person name="Hamamura N."/>
            <person name="Podar M."/>
            <person name="Griffiths E."/>
            <person name="Ferreira S."/>
            <person name="Hochstein R."/>
            <person name="Heidelberg J."/>
            <person name="Johnson J."/>
            <person name="Mead D."/>
            <person name="Pohorille A."/>
            <person name="Sarmiento M."/>
            <person name="Schweighofer K."/>
            <person name="Seshadri R."/>
            <person name="Voytek M.A."/>
        </authorList>
    </citation>
    <scope>NUCLEOTIDE SEQUENCE [LARGE SCALE GENOMIC DNA]</scope>
    <source>
        <strain evidence="10">DSM 14350 / EX-H1</strain>
    </source>
</reference>
<dbReference type="RefSeq" id="WP_012676800.1">
    <property type="nucleotide sequence ID" value="NC_012440.1"/>
</dbReference>
<sequence length="202" mass="22417">MKDIDIIPSTLKEAVEKISELPGYGEKSAKRFAVNLLDMPRGEAIQIIKTLFDMLEKIHPCSECGLYTEEEICSICSSEERDRSVICVVEETFDAFAIEKTGKFKGVYHVIGGRLSPLEGITAEDLNIEKLVERVDKNGVKEIILATNPTVEGEATASYIHNLLKDRDVIISRIAYGLPFGAVLENADDFTLSKALEHKTII</sequence>
<dbReference type="InterPro" id="IPR015967">
    <property type="entry name" value="Rcmb_RecR_Znf"/>
</dbReference>
<keyword evidence="6 7" id="KW-0234">DNA repair</keyword>
<name>C0QUF6_PERMH</name>
<comment type="function">
    <text evidence="7">May play a role in DNA repair. It seems to be involved in an RecBC-independent recombinational process of DNA repair. It may act with RecF and RecO.</text>
</comment>
<dbReference type="GO" id="GO:0006310">
    <property type="term" value="P:DNA recombination"/>
    <property type="evidence" value="ECO:0007669"/>
    <property type="project" value="UniProtKB-UniRule"/>
</dbReference>
<dbReference type="SMART" id="SM00493">
    <property type="entry name" value="TOPRIM"/>
    <property type="match status" value="1"/>
</dbReference>
<dbReference type="Pfam" id="PF02132">
    <property type="entry name" value="RecR_ZnF"/>
    <property type="match status" value="1"/>
</dbReference>
<evidence type="ECO:0000256" key="4">
    <source>
        <dbReference type="ARBA" id="ARBA00022833"/>
    </source>
</evidence>
<dbReference type="HOGENOM" id="CLU_060739_1_0_0"/>
<dbReference type="GO" id="GO:0003677">
    <property type="term" value="F:DNA binding"/>
    <property type="evidence" value="ECO:0007669"/>
    <property type="project" value="UniProtKB-UniRule"/>
</dbReference>
<proteinExistence type="inferred from homology"/>
<dbReference type="AlphaFoldDB" id="C0QUF6"/>
<feature type="domain" description="Toprim" evidence="8">
    <location>
        <begin position="84"/>
        <end position="179"/>
    </location>
</feature>
<dbReference type="GO" id="GO:0008270">
    <property type="term" value="F:zinc ion binding"/>
    <property type="evidence" value="ECO:0007669"/>
    <property type="project" value="UniProtKB-KW"/>
</dbReference>
<protein>
    <recommendedName>
        <fullName evidence="7">Recombination protein RecR</fullName>
    </recommendedName>
</protein>
<keyword evidence="10" id="KW-1185">Reference proteome</keyword>
<evidence type="ECO:0000256" key="3">
    <source>
        <dbReference type="ARBA" id="ARBA00022771"/>
    </source>
</evidence>
<dbReference type="Gene3D" id="3.40.1360.10">
    <property type="match status" value="1"/>
</dbReference>
<dbReference type="InterPro" id="IPR000093">
    <property type="entry name" value="DNA_Rcmb_RecR"/>
</dbReference>
<dbReference type="PROSITE" id="PS01300">
    <property type="entry name" value="RECR"/>
    <property type="match status" value="1"/>
</dbReference>
<evidence type="ECO:0000256" key="2">
    <source>
        <dbReference type="ARBA" id="ARBA00022763"/>
    </source>
</evidence>
<dbReference type="NCBIfam" id="TIGR00615">
    <property type="entry name" value="recR"/>
    <property type="match status" value="1"/>
</dbReference>
<dbReference type="eggNOG" id="COG0353">
    <property type="taxonomic scope" value="Bacteria"/>
</dbReference>
<dbReference type="Pfam" id="PF21175">
    <property type="entry name" value="RecR_C"/>
    <property type="match status" value="1"/>
</dbReference>
<evidence type="ECO:0000256" key="1">
    <source>
        <dbReference type="ARBA" id="ARBA00022723"/>
    </source>
</evidence>
<keyword evidence="2 7" id="KW-0227">DNA damage</keyword>
<dbReference type="STRING" id="123214.PERMA_0532"/>
<evidence type="ECO:0000256" key="5">
    <source>
        <dbReference type="ARBA" id="ARBA00023172"/>
    </source>
</evidence>
<keyword evidence="4 7" id="KW-0862">Zinc</keyword>
<evidence type="ECO:0000259" key="8">
    <source>
        <dbReference type="PROSITE" id="PS50880"/>
    </source>
</evidence>
<dbReference type="GO" id="GO:0006281">
    <property type="term" value="P:DNA repair"/>
    <property type="evidence" value="ECO:0007669"/>
    <property type="project" value="UniProtKB-UniRule"/>
</dbReference>
<keyword evidence="5 7" id="KW-0233">DNA recombination</keyword>
<dbReference type="PANTHER" id="PTHR30446:SF0">
    <property type="entry name" value="RECOMBINATION PROTEIN RECR"/>
    <property type="match status" value="1"/>
</dbReference>
<dbReference type="PANTHER" id="PTHR30446">
    <property type="entry name" value="RECOMBINATION PROTEIN RECR"/>
    <property type="match status" value="1"/>
</dbReference>
<dbReference type="CDD" id="cd01025">
    <property type="entry name" value="TOPRIM_recR"/>
    <property type="match status" value="1"/>
</dbReference>
<dbReference type="PROSITE" id="PS50880">
    <property type="entry name" value="TOPRIM"/>
    <property type="match status" value="1"/>
</dbReference>
<dbReference type="InterPro" id="IPR006171">
    <property type="entry name" value="TOPRIM_dom"/>
</dbReference>
<organism evidence="9 10">
    <name type="scientific">Persephonella marina (strain DSM 14350 / EX-H1)</name>
    <dbReference type="NCBI Taxonomy" id="123214"/>
    <lineage>
        <taxon>Bacteria</taxon>
        <taxon>Pseudomonadati</taxon>
        <taxon>Aquificota</taxon>
        <taxon>Aquificia</taxon>
        <taxon>Aquificales</taxon>
        <taxon>Hydrogenothermaceae</taxon>
        <taxon>Persephonella</taxon>
    </lineage>
</organism>
<comment type="similarity">
    <text evidence="7">Belongs to the RecR family.</text>
</comment>
<accession>C0QUF6</accession>
<dbReference type="SUPFAM" id="SSF111304">
    <property type="entry name" value="Recombination protein RecR"/>
    <property type="match status" value="1"/>
</dbReference>
<evidence type="ECO:0000256" key="6">
    <source>
        <dbReference type="ARBA" id="ARBA00023204"/>
    </source>
</evidence>
<evidence type="ECO:0000256" key="7">
    <source>
        <dbReference type="HAMAP-Rule" id="MF_00017"/>
    </source>
</evidence>
<dbReference type="InterPro" id="IPR023627">
    <property type="entry name" value="Rcmb_RecR"/>
</dbReference>